<dbReference type="Pfam" id="PF01388">
    <property type="entry name" value="ARID"/>
    <property type="match status" value="1"/>
</dbReference>
<proteinExistence type="predicted"/>
<keyword evidence="11" id="KW-1185">Reference proteome</keyword>
<dbReference type="Pfam" id="PF00505">
    <property type="entry name" value="HMG_box"/>
    <property type="match status" value="1"/>
</dbReference>
<feature type="domain" description="ARID" evidence="9">
    <location>
        <begin position="64"/>
        <end position="155"/>
    </location>
</feature>
<dbReference type="CDD" id="cd22009">
    <property type="entry name" value="HMG-box_AtHMGB9-like"/>
    <property type="match status" value="1"/>
</dbReference>
<feature type="DNA-binding region" description="HMG box" evidence="6">
    <location>
        <begin position="284"/>
        <end position="351"/>
    </location>
</feature>
<dbReference type="InterPro" id="IPR045303">
    <property type="entry name" value="ARID_HMGB9-like"/>
</dbReference>
<evidence type="ECO:0000256" key="5">
    <source>
        <dbReference type="ARBA" id="ARBA00054600"/>
    </source>
</evidence>
<keyword evidence="1" id="KW-0805">Transcription regulation</keyword>
<dbReference type="SMART" id="SM00398">
    <property type="entry name" value="HMG"/>
    <property type="match status" value="1"/>
</dbReference>
<dbReference type="Gene3D" id="1.10.30.10">
    <property type="entry name" value="High mobility group box domain"/>
    <property type="match status" value="1"/>
</dbReference>
<dbReference type="SUPFAM" id="SSF46774">
    <property type="entry name" value="ARID-like"/>
    <property type="match status" value="1"/>
</dbReference>
<dbReference type="CDD" id="cd16872">
    <property type="entry name" value="ARID_HMGB9-like"/>
    <property type="match status" value="1"/>
</dbReference>
<feature type="region of interest" description="Disordered" evidence="7">
    <location>
        <begin position="250"/>
        <end position="290"/>
    </location>
</feature>
<dbReference type="InterPro" id="IPR036431">
    <property type="entry name" value="ARID_dom_sf"/>
</dbReference>
<comment type="function">
    <text evidence="5">Binds preferentially DNA with A/T-rich content.</text>
</comment>
<dbReference type="AlphaFoldDB" id="A0AAP0PE56"/>
<dbReference type="GO" id="GO:0003677">
    <property type="term" value="F:DNA binding"/>
    <property type="evidence" value="ECO:0007669"/>
    <property type="project" value="UniProtKB-UniRule"/>
</dbReference>
<dbReference type="PANTHER" id="PTHR46691:SF3">
    <property type="entry name" value="HIGH MOBILITY GROUP B PROTEIN 15"/>
    <property type="match status" value="1"/>
</dbReference>
<feature type="compositionally biased region" description="Basic and acidic residues" evidence="7">
    <location>
        <begin position="483"/>
        <end position="502"/>
    </location>
</feature>
<dbReference type="PROSITE" id="PS50118">
    <property type="entry name" value="HMG_BOX_2"/>
    <property type="match status" value="1"/>
</dbReference>
<feature type="compositionally biased region" description="Basic residues" evidence="7">
    <location>
        <begin position="265"/>
        <end position="276"/>
    </location>
</feature>
<evidence type="ECO:0000256" key="4">
    <source>
        <dbReference type="ARBA" id="ARBA00023242"/>
    </source>
</evidence>
<gene>
    <name evidence="10" type="ORF">Scep_010463</name>
</gene>
<evidence type="ECO:0000256" key="6">
    <source>
        <dbReference type="PROSITE-ProRule" id="PRU00267"/>
    </source>
</evidence>
<dbReference type="Proteomes" id="UP001419268">
    <property type="component" value="Unassembled WGS sequence"/>
</dbReference>
<feature type="region of interest" description="Disordered" evidence="7">
    <location>
        <begin position="405"/>
        <end position="502"/>
    </location>
</feature>
<evidence type="ECO:0000256" key="7">
    <source>
        <dbReference type="SAM" id="MobiDB-lite"/>
    </source>
</evidence>
<protein>
    <submittedName>
        <fullName evidence="10">Uncharacterized protein</fullName>
    </submittedName>
</protein>
<dbReference type="GO" id="GO:0005634">
    <property type="term" value="C:nucleus"/>
    <property type="evidence" value="ECO:0007669"/>
    <property type="project" value="UniProtKB-UniRule"/>
</dbReference>
<dbReference type="EMBL" id="JBBNAG010000004">
    <property type="protein sequence ID" value="KAK9140782.1"/>
    <property type="molecule type" value="Genomic_DNA"/>
</dbReference>
<evidence type="ECO:0000313" key="11">
    <source>
        <dbReference type="Proteomes" id="UP001419268"/>
    </source>
</evidence>
<dbReference type="SMART" id="SM01014">
    <property type="entry name" value="ARID"/>
    <property type="match status" value="1"/>
</dbReference>
<keyword evidence="3" id="KW-0804">Transcription</keyword>
<dbReference type="FunFam" id="1.10.150.60:FF:000022">
    <property type="entry name" value="High mobility group B protein 15"/>
    <property type="match status" value="1"/>
</dbReference>
<sequence length="502" mass="56314">MVDKGKVKREEGIIGSGGKELMLLPSSHASSGSSYKTPLPVRQVQPSSNNCSYPSPVASYEAVVANPQLFRESLEKLHHQMSTKFMIPIIGGKDLDLHRLFLEVTSRGGIEKILKERRWKEVTAVFNFPSTATNASFILRKYYFSLIYHYEQIYFFGAQYLSHSSAEMLSSPTPIAPKASGDSVTPLEAQFSTAHKRSRVNASLGSPVIGVIDGKFEHGYLVSVTVGTEKLKGILYHPFDPRTGQVSPYFGNIPNNVKDSGNPGVRRRRRRKKCEIKRRDPDHPKPNRSGYNFFFAEQHAKLKPLHPGKDRDISKMIGERWNNLNETDKAVYQEKGVKDKERYRSEMEEYRERLRTGYIISNAVPIQQRQATPEVNMVDASHELESDIVEEDLETEADTIEVDTEMGADEGDSHDVLENGSSSGGYGSEEKTAERDSEMEVSIDVGNDAESGKAASDKAAEGKSFELRKRDRNYADESGVETSKLENTEEEDSRKELSIDEN</sequence>
<evidence type="ECO:0000256" key="3">
    <source>
        <dbReference type="ARBA" id="ARBA00023163"/>
    </source>
</evidence>
<dbReference type="InterPro" id="IPR009071">
    <property type="entry name" value="HMG_box_dom"/>
</dbReference>
<dbReference type="Gene3D" id="1.10.150.60">
    <property type="entry name" value="ARID DNA-binding domain"/>
    <property type="match status" value="1"/>
</dbReference>
<dbReference type="InterPro" id="IPR036910">
    <property type="entry name" value="HMG_box_dom_sf"/>
</dbReference>
<dbReference type="PANTHER" id="PTHR46691">
    <property type="entry name" value="HIGH MOBILITY GROUP B PROTEIN 9"/>
    <property type="match status" value="1"/>
</dbReference>
<feature type="compositionally biased region" description="Basic and acidic residues" evidence="7">
    <location>
        <begin position="455"/>
        <end position="475"/>
    </location>
</feature>
<reference evidence="10 11" key="1">
    <citation type="submission" date="2024-01" db="EMBL/GenBank/DDBJ databases">
        <title>Genome assemblies of Stephania.</title>
        <authorList>
            <person name="Yang L."/>
        </authorList>
    </citation>
    <scope>NUCLEOTIDE SEQUENCE [LARGE SCALE GENOMIC DNA]</scope>
    <source>
        <strain evidence="10">JXDWG</strain>
        <tissue evidence="10">Leaf</tissue>
    </source>
</reference>
<comment type="caution">
    <text evidence="10">The sequence shown here is derived from an EMBL/GenBank/DDBJ whole genome shotgun (WGS) entry which is preliminary data.</text>
</comment>
<dbReference type="FunFam" id="1.10.30.10:FF:000055">
    <property type="entry name" value="High mobility group B protein 15"/>
    <property type="match status" value="1"/>
</dbReference>
<evidence type="ECO:0000313" key="10">
    <source>
        <dbReference type="EMBL" id="KAK9140782.1"/>
    </source>
</evidence>
<evidence type="ECO:0000256" key="1">
    <source>
        <dbReference type="ARBA" id="ARBA00023015"/>
    </source>
</evidence>
<organism evidence="10 11">
    <name type="scientific">Stephania cephalantha</name>
    <dbReference type="NCBI Taxonomy" id="152367"/>
    <lineage>
        <taxon>Eukaryota</taxon>
        <taxon>Viridiplantae</taxon>
        <taxon>Streptophyta</taxon>
        <taxon>Embryophyta</taxon>
        <taxon>Tracheophyta</taxon>
        <taxon>Spermatophyta</taxon>
        <taxon>Magnoliopsida</taxon>
        <taxon>Ranunculales</taxon>
        <taxon>Menispermaceae</taxon>
        <taxon>Menispermoideae</taxon>
        <taxon>Cissampelideae</taxon>
        <taxon>Stephania</taxon>
    </lineage>
</organism>
<dbReference type="InterPro" id="IPR001606">
    <property type="entry name" value="ARID_dom"/>
</dbReference>
<accession>A0AAP0PE56</accession>
<name>A0AAP0PE56_9MAGN</name>
<evidence type="ECO:0000259" key="8">
    <source>
        <dbReference type="PROSITE" id="PS50118"/>
    </source>
</evidence>
<evidence type="ECO:0000256" key="2">
    <source>
        <dbReference type="ARBA" id="ARBA00023125"/>
    </source>
</evidence>
<feature type="compositionally biased region" description="Basic and acidic residues" evidence="7">
    <location>
        <begin position="428"/>
        <end position="438"/>
    </location>
</feature>
<keyword evidence="4 6" id="KW-0539">Nucleus</keyword>
<feature type="domain" description="HMG box" evidence="8">
    <location>
        <begin position="284"/>
        <end position="351"/>
    </location>
</feature>
<dbReference type="PROSITE" id="PS51011">
    <property type="entry name" value="ARID"/>
    <property type="match status" value="1"/>
</dbReference>
<keyword evidence="2 6" id="KW-0238">DNA-binding</keyword>
<dbReference type="SMART" id="SM00501">
    <property type="entry name" value="BRIGHT"/>
    <property type="match status" value="1"/>
</dbReference>
<dbReference type="SUPFAM" id="SSF47095">
    <property type="entry name" value="HMG-box"/>
    <property type="match status" value="1"/>
</dbReference>
<evidence type="ECO:0000259" key="9">
    <source>
        <dbReference type="PROSITE" id="PS51011"/>
    </source>
</evidence>